<keyword evidence="2" id="KW-0472">Membrane</keyword>
<accession>A0A375I3N2</accession>
<feature type="transmembrane region" description="Helical" evidence="2">
    <location>
        <begin position="102"/>
        <end position="124"/>
    </location>
</feature>
<protein>
    <submittedName>
        <fullName evidence="3">Uncharacterized protein</fullName>
    </submittedName>
</protein>
<reference evidence="4" key="1">
    <citation type="submission" date="2018-02" db="EMBL/GenBank/DDBJ databases">
        <authorList>
            <person name="Hornung B."/>
        </authorList>
    </citation>
    <scope>NUCLEOTIDE SEQUENCE [LARGE SCALE GENOMIC DNA]</scope>
</reference>
<keyword evidence="4" id="KW-1185">Reference proteome</keyword>
<dbReference type="EMBL" id="OMOH01000016">
    <property type="protein sequence ID" value="SPF69522.1"/>
    <property type="molecule type" value="Genomic_DNA"/>
</dbReference>
<proteinExistence type="predicted"/>
<dbReference type="RefSeq" id="WP_119716602.1">
    <property type="nucleotide sequence ID" value="NZ_OMOH01000016.1"/>
</dbReference>
<evidence type="ECO:0000256" key="2">
    <source>
        <dbReference type="SAM" id="Phobius"/>
    </source>
</evidence>
<sequence>MTWSNPTPAANASLAKGAAIAALVYHGLALALFAFFASALSSLLLSFASLPTDNDLGSLPRDLSAALTVMLVLFLIILGSPVALSVWMLVAANRGRPGQVLAALLLYATPFVLFLLTGTVIAVANDQGNSLLSFYTSGLPDAAIIIVGWVGWWQMRRPPAAPAIGQPPYQVQQPIPYTAPAQQYAPPYQGTPQTPQPPPQPGQGSPWGLS</sequence>
<evidence type="ECO:0000313" key="3">
    <source>
        <dbReference type="EMBL" id="SPF69522.1"/>
    </source>
</evidence>
<dbReference type="AlphaFoldDB" id="A0A375I3N2"/>
<feature type="region of interest" description="Disordered" evidence="1">
    <location>
        <begin position="180"/>
        <end position="210"/>
    </location>
</feature>
<dbReference type="OrthoDB" id="10010627at2"/>
<feature type="transmembrane region" description="Helical" evidence="2">
    <location>
        <begin position="20"/>
        <end position="45"/>
    </location>
</feature>
<keyword evidence="2" id="KW-0812">Transmembrane</keyword>
<feature type="transmembrane region" description="Helical" evidence="2">
    <location>
        <begin position="65"/>
        <end position="90"/>
    </location>
</feature>
<keyword evidence="2" id="KW-1133">Transmembrane helix</keyword>
<feature type="compositionally biased region" description="Low complexity" evidence="1">
    <location>
        <begin position="180"/>
        <end position="193"/>
    </location>
</feature>
<organism evidence="3 4">
    <name type="scientific">Propionibacterium ruminifibrarum</name>
    <dbReference type="NCBI Taxonomy" id="1962131"/>
    <lineage>
        <taxon>Bacteria</taxon>
        <taxon>Bacillati</taxon>
        <taxon>Actinomycetota</taxon>
        <taxon>Actinomycetes</taxon>
        <taxon>Propionibacteriales</taxon>
        <taxon>Propionibacteriaceae</taxon>
        <taxon>Propionibacterium</taxon>
    </lineage>
</organism>
<dbReference type="Proteomes" id="UP000265962">
    <property type="component" value="Unassembled WGS sequence"/>
</dbReference>
<name>A0A375I3N2_9ACTN</name>
<feature type="transmembrane region" description="Helical" evidence="2">
    <location>
        <begin position="130"/>
        <end position="152"/>
    </location>
</feature>
<evidence type="ECO:0000256" key="1">
    <source>
        <dbReference type="SAM" id="MobiDB-lite"/>
    </source>
</evidence>
<gene>
    <name evidence="3" type="ORF">PROPJV5_2508</name>
</gene>
<evidence type="ECO:0000313" key="4">
    <source>
        <dbReference type="Proteomes" id="UP000265962"/>
    </source>
</evidence>